<accession>A0A6J4VS79</accession>
<keyword evidence="2" id="KW-1003">Cell membrane</keyword>
<dbReference type="Pfam" id="PF03631">
    <property type="entry name" value="Virul_fac_BrkB"/>
    <property type="match status" value="1"/>
</dbReference>
<organism evidence="7">
    <name type="scientific">uncultured Thermomicrobiales bacterium</name>
    <dbReference type="NCBI Taxonomy" id="1645740"/>
    <lineage>
        <taxon>Bacteria</taxon>
        <taxon>Pseudomonadati</taxon>
        <taxon>Thermomicrobiota</taxon>
        <taxon>Thermomicrobia</taxon>
        <taxon>Thermomicrobiales</taxon>
        <taxon>environmental samples</taxon>
    </lineage>
</organism>
<feature type="transmembrane region" description="Helical" evidence="6">
    <location>
        <begin position="102"/>
        <end position="125"/>
    </location>
</feature>
<dbReference type="PANTHER" id="PTHR30213">
    <property type="entry name" value="INNER MEMBRANE PROTEIN YHJD"/>
    <property type="match status" value="1"/>
</dbReference>
<evidence type="ECO:0000256" key="5">
    <source>
        <dbReference type="ARBA" id="ARBA00023136"/>
    </source>
</evidence>
<dbReference type="AlphaFoldDB" id="A0A6J4VS79"/>
<protein>
    <submittedName>
        <fullName evidence="7">Uncharacterized protein</fullName>
    </submittedName>
</protein>
<evidence type="ECO:0000256" key="2">
    <source>
        <dbReference type="ARBA" id="ARBA00022475"/>
    </source>
</evidence>
<gene>
    <name evidence="7" type="ORF">AVDCRST_MAG59-4857</name>
</gene>
<dbReference type="EMBL" id="CADCWF010000349">
    <property type="protein sequence ID" value="CAA9581720.1"/>
    <property type="molecule type" value="Genomic_DNA"/>
</dbReference>
<evidence type="ECO:0000313" key="7">
    <source>
        <dbReference type="EMBL" id="CAA9581720.1"/>
    </source>
</evidence>
<feature type="transmembrane region" description="Helical" evidence="6">
    <location>
        <begin position="247"/>
        <end position="271"/>
    </location>
</feature>
<evidence type="ECO:0000256" key="4">
    <source>
        <dbReference type="ARBA" id="ARBA00022989"/>
    </source>
</evidence>
<feature type="transmembrane region" description="Helical" evidence="6">
    <location>
        <begin position="214"/>
        <end position="235"/>
    </location>
</feature>
<dbReference type="PIRSF" id="PIRSF035875">
    <property type="entry name" value="RNase_BN"/>
    <property type="match status" value="1"/>
</dbReference>
<proteinExistence type="predicted"/>
<feature type="transmembrane region" description="Helical" evidence="6">
    <location>
        <begin position="182"/>
        <end position="202"/>
    </location>
</feature>
<evidence type="ECO:0000256" key="3">
    <source>
        <dbReference type="ARBA" id="ARBA00022692"/>
    </source>
</evidence>
<keyword evidence="4 6" id="KW-1133">Transmembrane helix</keyword>
<dbReference type="GO" id="GO:0005886">
    <property type="term" value="C:plasma membrane"/>
    <property type="evidence" value="ECO:0007669"/>
    <property type="project" value="UniProtKB-SubCell"/>
</dbReference>
<name>A0A6J4VS79_9BACT</name>
<feature type="transmembrane region" description="Helical" evidence="6">
    <location>
        <begin position="146"/>
        <end position="170"/>
    </location>
</feature>
<evidence type="ECO:0000256" key="1">
    <source>
        <dbReference type="ARBA" id="ARBA00004651"/>
    </source>
</evidence>
<dbReference type="PANTHER" id="PTHR30213:SF0">
    <property type="entry name" value="UPF0761 MEMBRANE PROTEIN YIHY"/>
    <property type="match status" value="1"/>
</dbReference>
<reference evidence="7" key="1">
    <citation type="submission" date="2020-02" db="EMBL/GenBank/DDBJ databases">
        <authorList>
            <person name="Meier V. D."/>
        </authorList>
    </citation>
    <scope>NUCLEOTIDE SEQUENCE</scope>
    <source>
        <strain evidence="7">AVDCRST_MAG59</strain>
    </source>
</reference>
<keyword evidence="3 6" id="KW-0812">Transmembrane</keyword>
<dbReference type="InterPro" id="IPR017039">
    <property type="entry name" value="Virul_fac_BrkB"/>
</dbReference>
<evidence type="ECO:0000256" key="6">
    <source>
        <dbReference type="SAM" id="Phobius"/>
    </source>
</evidence>
<sequence>MGEPADRPRTGRDWLRDIERVVRQSARDVWANNLMELAAALAFYAVLSLFPLLLAAAVAASYVVEPAWAVDRLTQLLEAFVPVGVVDAEPIVGAAVEAQGRVGLFAFGAWVFAGRRILGALVTALDRVSDVDQRRETWRRRLLVEAVLLAGIGSLAVAALSAGTLLGLFWGTSGGEERSPAVSVATGLLHALLLLSAFYVIYAVVPHGERVRRAALAGAVVATGLFLVARALFLVAVDTIWASFDLIYGPLALGALLLLWAWYVGLVVLVGGSLASHAKVMLVEGKSAAEAERRHVAHKAT</sequence>
<comment type="subcellular location">
    <subcellularLocation>
        <location evidence="1">Cell membrane</location>
        <topology evidence="1">Multi-pass membrane protein</topology>
    </subcellularLocation>
</comment>
<keyword evidence="5 6" id="KW-0472">Membrane</keyword>
<feature type="transmembrane region" description="Helical" evidence="6">
    <location>
        <begin position="37"/>
        <end position="64"/>
    </location>
</feature>